<sequence>MFHNDKVMGLEASKIGNTKEYGIFLEVGFTSESIRRAGCAKKTIPSHQSSTSQLANYEQLELAISKLNKEIRVFERHFIMNIHPSNSVQHNIIKKPCIKQNSFV</sequence>
<accession>A0ABV2PNZ2</accession>
<dbReference type="RefSeq" id="WP_354472617.1">
    <property type="nucleotide sequence ID" value="NZ_JBEPSB010000023.1"/>
</dbReference>
<gene>
    <name evidence="1" type="ORF">ABIA69_003854</name>
</gene>
<evidence type="ECO:0000313" key="1">
    <source>
        <dbReference type="EMBL" id="MET4562663.1"/>
    </source>
</evidence>
<reference evidence="1 2" key="1">
    <citation type="submission" date="2024-06" db="EMBL/GenBank/DDBJ databases">
        <title>Sorghum-associated microbial communities from plants grown in Nebraska, USA.</title>
        <authorList>
            <person name="Schachtman D."/>
        </authorList>
    </citation>
    <scope>NUCLEOTIDE SEQUENCE [LARGE SCALE GENOMIC DNA]</scope>
    <source>
        <strain evidence="1 2">736</strain>
    </source>
</reference>
<protein>
    <submittedName>
        <fullName evidence="1">Uncharacterized protein</fullName>
    </submittedName>
</protein>
<organism evidence="1 2">
    <name type="scientific">Lysinibacillus parviboronicapiens</name>
    <dbReference type="NCBI Taxonomy" id="436516"/>
    <lineage>
        <taxon>Bacteria</taxon>
        <taxon>Bacillati</taxon>
        <taxon>Bacillota</taxon>
        <taxon>Bacilli</taxon>
        <taxon>Bacillales</taxon>
        <taxon>Bacillaceae</taxon>
        <taxon>Lysinibacillus</taxon>
    </lineage>
</organism>
<keyword evidence="2" id="KW-1185">Reference proteome</keyword>
<dbReference type="EMBL" id="JBEPSB010000023">
    <property type="protein sequence ID" value="MET4562663.1"/>
    <property type="molecule type" value="Genomic_DNA"/>
</dbReference>
<comment type="caution">
    <text evidence="1">The sequence shown here is derived from an EMBL/GenBank/DDBJ whole genome shotgun (WGS) entry which is preliminary data.</text>
</comment>
<evidence type="ECO:0000313" key="2">
    <source>
        <dbReference type="Proteomes" id="UP001549363"/>
    </source>
</evidence>
<dbReference type="Proteomes" id="UP001549363">
    <property type="component" value="Unassembled WGS sequence"/>
</dbReference>
<proteinExistence type="predicted"/>
<name>A0ABV2PNZ2_9BACI</name>